<dbReference type="RefSeq" id="WP_386095333.1">
    <property type="nucleotide sequence ID" value="NZ_JBHUOZ010000001.1"/>
</dbReference>
<sequence>MSVIQQIQEKYAKLMAVILAVALIMFVVMLAFENGGSLFNNQSTTVGKINGEEVDYMAFQVKVKQAEDMIQRQQQGYGPTGAALTAQAVEQAWSMEIDEALMKGEYKKLGMTVGKRELNDILFGANPPADLKQAFTDSTGTYNVAIAQQRFNQLKKEGTAEEKAEFNNYLDQLELMRLREKYNSLLANTSNTPKWLLEKQNADNSQIANISFVRETYASIPDSAVKVTDKEIENYISKHKDQFKQSASRSIAFVPFSAEPSAADSAAIKQSLEALAPEFAAATNNEEFLEGHGINNYYNGYISGKRIQIPNKDSIFKTPVGHLYGPYLDGTNWAYAKMVGIRNIPDTVKVRHILVGTRQQDPQTGQAYTIRDEETAYKLADSLRNAIAKGSNFDTLLAQYSTDLGSISKGGVYEDVPSGQMVGPFNDFIFTNPVGTKGIVKTEFGTHYVEILSAKGGGTAYNVAYLFKPIEASNETTNAASNEATKFAANSRNKKSFDENADKLFKEKGINKSVATNITPTSVDVMGLGQSRDFVKAIYAADQGDVLQPARVGNNYVVAIVTEVLKEGTQSAATARLSVQPLLINEKKAELIKNKIGNITTLEAAAAVLGKTVEVADSIRFSGASSTVLGMEQKVIGAAFNKANANKVINQPINGAQGVYVVQVNSVATTPVDNANVAQQRSQRYMQAKQQAMYMQPSQALREAATIKDNRAKFF</sequence>
<evidence type="ECO:0000259" key="13">
    <source>
        <dbReference type="PROSITE" id="PS50198"/>
    </source>
</evidence>
<keyword evidence="7" id="KW-0143">Chaperone</keyword>
<comment type="subcellular location">
    <subcellularLocation>
        <location evidence="1">Cell inner membrane</location>
        <topology evidence="1">Single-pass type II membrane protein</topology>
        <orientation evidence="1">Periplasmic side</orientation>
    </subcellularLocation>
</comment>
<evidence type="ECO:0000256" key="8">
    <source>
        <dbReference type="ARBA" id="ARBA00038408"/>
    </source>
</evidence>
<evidence type="ECO:0000256" key="2">
    <source>
        <dbReference type="ARBA" id="ARBA00022475"/>
    </source>
</evidence>
<evidence type="ECO:0000256" key="12">
    <source>
        <dbReference type="SAM" id="Phobius"/>
    </source>
</evidence>
<dbReference type="Pfam" id="PF13616">
    <property type="entry name" value="Rotamase_3"/>
    <property type="match status" value="1"/>
</dbReference>
<organism evidence="14 15">
    <name type="scientific">Terrimonas rubra</name>
    <dbReference type="NCBI Taxonomy" id="1035890"/>
    <lineage>
        <taxon>Bacteria</taxon>
        <taxon>Pseudomonadati</taxon>
        <taxon>Bacteroidota</taxon>
        <taxon>Chitinophagia</taxon>
        <taxon>Chitinophagales</taxon>
        <taxon>Chitinophagaceae</taxon>
        <taxon>Terrimonas</taxon>
    </lineage>
</organism>
<evidence type="ECO:0000313" key="14">
    <source>
        <dbReference type="EMBL" id="MFD2918795.1"/>
    </source>
</evidence>
<feature type="domain" description="PpiC" evidence="13">
    <location>
        <begin position="345"/>
        <end position="453"/>
    </location>
</feature>
<dbReference type="EMBL" id="JBHUOZ010000001">
    <property type="protein sequence ID" value="MFD2918795.1"/>
    <property type="molecule type" value="Genomic_DNA"/>
</dbReference>
<gene>
    <name evidence="14" type="ORF">ACFS6H_03670</name>
</gene>
<protein>
    <recommendedName>
        <fullName evidence="9">Periplasmic chaperone PpiD</fullName>
    </recommendedName>
    <alternativeName>
        <fullName evidence="10">Periplasmic folding chaperone</fullName>
    </alternativeName>
</protein>
<dbReference type="InterPro" id="IPR046357">
    <property type="entry name" value="PPIase_dom_sf"/>
</dbReference>
<comment type="caution">
    <text evidence="14">The sequence shown here is derived from an EMBL/GenBank/DDBJ whole genome shotgun (WGS) entry which is preliminary data.</text>
</comment>
<dbReference type="Pfam" id="PF13623">
    <property type="entry name" value="SurA_N_2"/>
    <property type="match status" value="1"/>
</dbReference>
<proteinExistence type="inferred from homology"/>
<dbReference type="InterPro" id="IPR052029">
    <property type="entry name" value="PpiD_chaperone"/>
</dbReference>
<keyword evidence="4 12" id="KW-0812">Transmembrane</keyword>
<dbReference type="PANTHER" id="PTHR47529:SF1">
    <property type="entry name" value="PERIPLASMIC CHAPERONE PPID"/>
    <property type="match status" value="1"/>
</dbReference>
<evidence type="ECO:0000256" key="7">
    <source>
        <dbReference type="ARBA" id="ARBA00023186"/>
    </source>
</evidence>
<evidence type="ECO:0000256" key="5">
    <source>
        <dbReference type="ARBA" id="ARBA00022989"/>
    </source>
</evidence>
<keyword evidence="11" id="KW-0697">Rotamase</keyword>
<keyword evidence="5 12" id="KW-1133">Transmembrane helix</keyword>
<keyword evidence="2" id="KW-1003">Cell membrane</keyword>
<evidence type="ECO:0000256" key="6">
    <source>
        <dbReference type="ARBA" id="ARBA00023136"/>
    </source>
</evidence>
<evidence type="ECO:0000256" key="10">
    <source>
        <dbReference type="ARBA" id="ARBA00042775"/>
    </source>
</evidence>
<keyword evidence="11 14" id="KW-0413">Isomerase</keyword>
<dbReference type="SUPFAM" id="SSF109998">
    <property type="entry name" value="Triger factor/SurA peptide-binding domain-like"/>
    <property type="match status" value="1"/>
</dbReference>
<reference evidence="15" key="1">
    <citation type="journal article" date="2019" name="Int. J. Syst. Evol. Microbiol.">
        <title>The Global Catalogue of Microorganisms (GCM) 10K type strain sequencing project: providing services to taxonomists for standard genome sequencing and annotation.</title>
        <authorList>
            <consortium name="The Broad Institute Genomics Platform"/>
            <consortium name="The Broad Institute Genome Sequencing Center for Infectious Disease"/>
            <person name="Wu L."/>
            <person name="Ma J."/>
        </authorList>
    </citation>
    <scope>NUCLEOTIDE SEQUENCE [LARGE SCALE GENOMIC DNA]</scope>
    <source>
        <strain evidence="15">KCTC 23299</strain>
    </source>
</reference>
<dbReference type="InterPro" id="IPR027304">
    <property type="entry name" value="Trigger_fact/SurA_dom_sf"/>
</dbReference>
<dbReference type="SUPFAM" id="SSF54534">
    <property type="entry name" value="FKBP-like"/>
    <property type="match status" value="1"/>
</dbReference>
<dbReference type="PROSITE" id="PS50198">
    <property type="entry name" value="PPIC_PPIASE_2"/>
    <property type="match status" value="1"/>
</dbReference>
<comment type="similarity">
    <text evidence="8">Belongs to the PpiD chaperone family.</text>
</comment>
<dbReference type="GO" id="GO:0003755">
    <property type="term" value="F:peptidyl-prolyl cis-trans isomerase activity"/>
    <property type="evidence" value="ECO:0007669"/>
    <property type="project" value="UniProtKB-EC"/>
</dbReference>
<accession>A0ABW6A0I7</accession>
<keyword evidence="15" id="KW-1185">Reference proteome</keyword>
<keyword evidence="3" id="KW-0997">Cell inner membrane</keyword>
<feature type="transmembrane region" description="Helical" evidence="12">
    <location>
        <begin position="12"/>
        <end position="32"/>
    </location>
</feature>
<keyword evidence="6 12" id="KW-0472">Membrane</keyword>
<evidence type="ECO:0000256" key="3">
    <source>
        <dbReference type="ARBA" id="ARBA00022519"/>
    </source>
</evidence>
<dbReference type="Proteomes" id="UP001597511">
    <property type="component" value="Unassembled WGS sequence"/>
</dbReference>
<dbReference type="InterPro" id="IPR000297">
    <property type="entry name" value="PPIase_PpiC"/>
</dbReference>
<evidence type="ECO:0000256" key="4">
    <source>
        <dbReference type="ARBA" id="ARBA00022692"/>
    </source>
</evidence>
<dbReference type="PANTHER" id="PTHR47529">
    <property type="entry name" value="PEPTIDYL-PROLYL CIS-TRANS ISOMERASE D"/>
    <property type="match status" value="1"/>
</dbReference>
<evidence type="ECO:0000313" key="15">
    <source>
        <dbReference type="Proteomes" id="UP001597511"/>
    </source>
</evidence>
<evidence type="ECO:0000256" key="1">
    <source>
        <dbReference type="ARBA" id="ARBA00004382"/>
    </source>
</evidence>
<evidence type="ECO:0000256" key="11">
    <source>
        <dbReference type="PROSITE-ProRule" id="PRU00278"/>
    </source>
</evidence>
<dbReference type="Gene3D" id="3.10.50.40">
    <property type="match status" value="1"/>
</dbReference>
<evidence type="ECO:0000256" key="9">
    <source>
        <dbReference type="ARBA" id="ARBA00040743"/>
    </source>
</evidence>
<name>A0ABW6A0I7_9BACT</name>